<evidence type="ECO:0000256" key="1">
    <source>
        <dbReference type="SAM" id="MobiDB-lite"/>
    </source>
</evidence>
<accession>A0ABR2MKL1</accession>
<reference evidence="2 3" key="1">
    <citation type="journal article" date="2022" name="Nat. Plants">
        <title>Genomes of leafy and leafless Platanthera orchids illuminate the evolution of mycoheterotrophy.</title>
        <authorList>
            <person name="Li M.H."/>
            <person name="Liu K.W."/>
            <person name="Li Z."/>
            <person name="Lu H.C."/>
            <person name="Ye Q.L."/>
            <person name="Zhang D."/>
            <person name="Wang J.Y."/>
            <person name="Li Y.F."/>
            <person name="Zhong Z.M."/>
            <person name="Liu X."/>
            <person name="Yu X."/>
            <person name="Liu D.K."/>
            <person name="Tu X.D."/>
            <person name="Liu B."/>
            <person name="Hao Y."/>
            <person name="Liao X.Y."/>
            <person name="Jiang Y.T."/>
            <person name="Sun W.H."/>
            <person name="Chen J."/>
            <person name="Chen Y.Q."/>
            <person name="Ai Y."/>
            <person name="Zhai J.W."/>
            <person name="Wu S.S."/>
            <person name="Zhou Z."/>
            <person name="Hsiao Y.Y."/>
            <person name="Wu W.L."/>
            <person name="Chen Y.Y."/>
            <person name="Lin Y.F."/>
            <person name="Hsu J.L."/>
            <person name="Li C.Y."/>
            <person name="Wang Z.W."/>
            <person name="Zhao X."/>
            <person name="Zhong W.Y."/>
            <person name="Ma X.K."/>
            <person name="Ma L."/>
            <person name="Huang J."/>
            <person name="Chen G.Z."/>
            <person name="Huang M.Z."/>
            <person name="Huang L."/>
            <person name="Peng D.H."/>
            <person name="Luo Y.B."/>
            <person name="Zou S.Q."/>
            <person name="Chen S.P."/>
            <person name="Lan S."/>
            <person name="Tsai W.C."/>
            <person name="Van de Peer Y."/>
            <person name="Liu Z.J."/>
        </authorList>
    </citation>
    <scope>NUCLEOTIDE SEQUENCE [LARGE SCALE GENOMIC DNA]</scope>
    <source>
        <strain evidence="2">Lor288</strain>
    </source>
</reference>
<sequence>MADFLFDDENDDYKKNSLIVSGSCATILAIMLKKIVSQIETLEASVNLTDWRWIQVSIREGFEAFGNGVKAIRAEISDLQFGRGVCGSEDDEGRERRDCSGEEKNESRRLGF</sequence>
<organism evidence="2 3">
    <name type="scientific">Platanthera guangdongensis</name>
    <dbReference type="NCBI Taxonomy" id="2320717"/>
    <lineage>
        <taxon>Eukaryota</taxon>
        <taxon>Viridiplantae</taxon>
        <taxon>Streptophyta</taxon>
        <taxon>Embryophyta</taxon>
        <taxon>Tracheophyta</taxon>
        <taxon>Spermatophyta</taxon>
        <taxon>Magnoliopsida</taxon>
        <taxon>Liliopsida</taxon>
        <taxon>Asparagales</taxon>
        <taxon>Orchidaceae</taxon>
        <taxon>Orchidoideae</taxon>
        <taxon>Orchideae</taxon>
        <taxon>Orchidinae</taxon>
        <taxon>Platanthera</taxon>
    </lineage>
</organism>
<comment type="caution">
    <text evidence="2">The sequence shown here is derived from an EMBL/GenBank/DDBJ whole genome shotgun (WGS) entry which is preliminary data.</text>
</comment>
<dbReference type="EMBL" id="JBBWWR010000007">
    <property type="protein sequence ID" value="KAK8964055.1"/>
    <property type="molecule type" value="Genomic_DNA"/>
</dbReference>
<keyword evidence="3" id="KW-1185">Reference proteome</keyword>
<evidence type="ECO:0000313" key="3">
    <source>
        <dbReference type="Proteomes" id="UP001412067"/>
    </source>
</evidence>
<name>A0ABR2MKL1_9ASPA</name>
<protein>
    <submittedName>
        <fullName evidence="2">Uncharacterized protein</fullName>
    </submittedName>
</protein>
<proteinExistence type="predicted"/>
<feature type="region of interest" description="Disordered" evidence="1">
    <location>
        <begin position="87"/>
        <end position="112"/>
    </location>
</feature>
<feature type="compositionally biased region" description="Basic and acidic residues" evidence="1">
    <location>
        <begin position="93"/>
        <end position="112"/>
    </location>
</feature>
<dbReference type="Proteomes" id="UP001412067">
    <property type="component" value="Unassembled WGS sequence"/>
</dbReference>
<gene>
    <name evidence="2" type="ORF">KSP40_PGU002474</name>
</gene>
<evidence type="ECO:0000313" key="2">
    <source>
        <dbReference type="EMBL" id="KAK8964055.1"/>
    </source>
</evidence>